<proteinExistence type="predicted"/>
<reference evidence="1" key="1">
    <citation type="submission" date="2018-06" db="EMBL/GenBank/DDBJ databases">
        <authorList>
            <person name="Zhirakovskaya E."/>
        </authorList>
    </citation>
    <scope>NUCLEOTIDE SEQUENCE</scope>
</reference>
<organism evidence="1">
    <name type="scientific">hydrothermal vent metagenome</name>
    <dbReference type="NCBI Taxonomy" id="652676"/>
    <lineage>
        <taxon>unclassified sequences</taxon>
        <taxon>metagenomes</taxon>
        <taxon>ecological metagenomes</taxon>
    </lineage>
</organism>
<sequence length="23" mass="2698">MNKVKNEISFEDFTKVDIRIGTI</sequence>
<feature type="non-terminal residue" evidence="1">
    <location>
        <position position="23"/>
    </location>
</feature>
<dbReference type="EMBL" id="UOER01000109">
    <property type="protein sequence ID" value="VAW21842.1"/>
    <property type="molecule type" value="Genomic_DNA"/>
</dbReference>
<protein>
    <submittedName>
        <fullName evidence="1">Uncharacterized protein</fullName>
    </submittedName>
</protein>
<gene>
    <name evidence="1" type="ORF">MNBD_BACTEROID04-346</name>
</gene>
<dbReference type="AlphaFoldDB" id="A0A3B0U5S4"/>
<accession>A0A3B0U5S4</accession>
<evidence type="ECO:0000313" key="1">
    <source>
        <dbReference type="EMBL" id="VAW21842.1"/>
    </source>
</evidence>
<name>A0A3B0U5S4_9ZZZZ</name>